<dbReference type="PROSITE" id="PS51257">
    <property type="entry name" value="PROKAR_LIPOPROTEIN"/>
    <property type="match status" value="1"/>
</dbReference>
<name>A0A937EQ20_9ACTN</name>
<keyword evidence="3" id="KW-1185">Reference proteome</keyword>
<evidence type="ECO:0000313" key="3">
    <source>
        <dbReference type="Proteomes" id="UP000661858"/>
    </source>
</evidence>
<protein>
    <recommendedName>
        <fullName evidence="4">Lipoprotein</fullName>
    </recommendedName>
</protein>
<gene>
    <name evidence="2" type="ORF">JK359_36855</name>
</gene>
<proteinExistence type="predicted"/>
<dbReference type="RefSeq" id="WP_201843998.1">
    <property type="nucleotide sequence ID" value="NZ_JAERRK010000033.1"/>
</dbReference>
<reference evidence="2" key="1">
    <citation type="submission" date="2021-01" db="EMBL/GenBank/DDBJ databases">
        <title>WGS of actinomycetes isolated from Thailand.</title>
        <authorList>
            <person name="Thawai C."/>
        </authorList>
    </citation>
    <scope>NUCLEOTIDE SEQUENCE</scope>
    <source>
        <strain evidence="2">RCU-197</strain>
    </source>
</reference>
<comment type="caution">
    <text evidence="2">The sequence shown here is derived from an EMBL/GenBank/DDBJ whole genome shotgun (WGS) entry which is preliminary data.</text>
</comment>
<dbReference type="AlphaFoldDB" id="A0A937EQ20"/>
<organism evidence="2 3">
    <name type="scientific">Streptomyces actinomycinicus</name>
    <dbReference type="NCBI Taxonomy" id="1695166"/>
    <lineage>
        <taxon>Bacteria</taxon>
        <taxon>Bacillati</taxon>
        <taxon>Actinomycetota</taxon>
        <taxon>Actinomycetes</taxon>
        <taxon>Kitasatosporales</taxon>
        <taxon>Streptomycetaceae</taxon>
        <taxon>Streptomyces</taxon>
    </lineage>
</organism>
<accession>A0A937EQ20</accession>
<evidence type="ECO:0000256" key="1">
    <source>
        <dbReference type="SAM" id="SignalP"/>
    </source>
</evidence>
<dbReference type="Proteomes" id="UP000661858">
    <property type="component" value="Unassembled WGS sequence"/>
</dbReference>
<feature type="signal peptide" evidence="1">
    <location>
        <begin position="1"/>
        <end position="23"/>
    </location>
</feature>
<sequence>MHTHAKRLAGLLLAPLLSTCLLAGCGNDQRTDDGHVNDQSLRKQEERARQVADAWRASAAAAAWNQGYYPMADVMQKPESGWHSKPDEHAYETKNFVLRGNLPSTAAAHGKVDWGTGRPLTRPLVDAKKAYQSFALNRSDGPRLTVTGARLGTTTIVTSRGKATVPAWLFTLESYDTPLKRVAVTPSKLPRPPIGETRQGSADGLRSVARLAGTAADGRSITVKATHGSCDDGPVVKALETDQSVVLYASVAGARSGPCTAEMIEQSMKVELRKPLAGRLLLDAFTGRPVPYGDPNGLSPSWT</sequence>
<dbReference type="EMBL" id="JAERRK010000033">
    <property type="protein sequence ID" value="MBL1087457.1"/>
    <property type="molecule type" value="Genomic_DNA"/>
</dbReference>
<evidence type="ECO:0008006" key="4">
    <source>
        <dbReference type="Google" id="ProtNLM"/>
    </source>
</evidence>
<evidence type="ECO:0000313" key="2">
    <source>
        <dbReference type="EMBL" id="MBL1087457.1"/>
    </source>
</evidence>
<keyword evidence="1" id="KW-0732">Signal</keyword>
<feature type="chain" id="PRO_5037441613" description="Lipoprotein" evidence="1">
    <location>
        <begin position="24"/>
        <end position="303"/>
    </location>
</feature>